<evidence type="ECO:0000313" key="2">
    <source>
        <dbReference type="WBParaSite" id="JU765_v2.g6089.t1"/>
    </source>
</evidence>
<dbReference type="Proteomes" id="UP000887576">
    <property type="component" value="Unplaced"/>
</dbReference>
<accession>A0AC34REN4</accession>
<protein>
    <submittedName>
        <fullName evidence="2">Uncharacterized protein</fullName>
    </submittedName>
</protein>
<name>A0AC34REN4_9BILA</name>
<dbReference type="WBParaSite" id="JU765_v2.g6089.t1">
    <property type="protein sequence ID" value="JU765_v2.g6089.t1"/>
    <property type="gene ID" value="JU765_v2.g6089"/>
</dbReference>
<organism evidence="1 2">
    <name type="scientific">Panagrolaimus sp. JU765</name>
    <dbReference type="NCBI Taxonomy" id="591449"/>
    <lineage>
        <taxon>Eukaryota</taxon>
        <taxon>Metazoa</taxon>
        <taxon>Ecdysozoa</taxon>
        <taxon>Nematoda</taxon>
        <taxon>Chromadorea</taxon>
        <taxon>Rhabditida</taxon>
        <taxon>Tylenchina</taxon>
        <taxon>Panagrolaimomorpha</taxon>
        <taxon>Panagrolaimoidea</taxon>
        <taxon>Panagrolaimidae</taxon>
        <taxon>Panagrolaimus</taxon>
    </lineage>
</organism>
<sequence>MMGMFKQIDKKQTVAKTEIEKIPKARPVKKVTKRASLIKMECSTASKSETSVTSVVGPMDKHVQRLPTQKPSVEDLAQLKKSSLIKMQGLTASKSETDVVGPMDKYVQPLPTEKPSIEDLAQLTVCEPVEDVLPLEHFKQQTSTLLDSVIVVPHDTRNESDFDLEDPKPTISTTDTLFDGGLLSILERKTKASKIDFTPPPVKKKEQFENPVIKKFLNLNVVKIGEMLTKKKYFLKPEVKIILPLMCKSDQEMTFKDDLWLYFIFVTDETATDVKMMVDPPLIDEFLGFSLSYALAVNSRGSLAQKEFCHKRAASFSGIFKTRLDLILHVEFSPDQDSVPVVKKVGYLAAALD</sequence>
<proteinExistence type="predicted"/>
<evidence type="ECO:0000313" key="1">
    <source>
        <dbReference type="Proteomes" id="UP000887576"/>
    </source>
</evidence>
<reference evidence="2" key="1">
    <citation type="submission" date="2022-11" db="UniProtKB">
        <authorList>
            <consortium name="WormBaseParasite"/>
        </authorList>
    </citation>
    <scope>IDENTIFICATION</scope>
</reference>